<gene>
    <name evidence="10" type="ORF">ESB13_21930</name>
</gene>
<dbReference type="OrthoDB" id="9768177at2"/>
<dbReference type="Gene3D" id="2.40.170.20">
    <property type="entry name" value="TonB-dependent receptor, beta-barrel domain"/>
    <property type="match status" value="1"/>
</dbReference>
<dbReference type="Gene3D" id="2.170.130.10">
    <property type="entry name" value="TonB-dependent receptor, plug domain"/>
    <property type="match status" value="1"/>
</dbReference>
<feature type="transmembrane region" description="Helical" evidence="8">
    <location>
        <begin position="45"/>
        <end position="67"/>
    </location>
</feature>
<keyword evidence="5 7" id="KW-0472">Membrane</keyword>
<dbReference type="InterPro" id="IPR036942">
    <property type="entry name" value="Beta-barrel_TonB_sf"/>
</dbReference>
<dbReference type="InterPro" id="IPR011662">
    <property type="entry name" value="Secretin/TonB_short_N"/>
</dbReference>
<keyword evidence="6 7" id="KW-0998">Cell outer membrane</keyword>
<comment type="subcellular location">
    <subcellularLocation>
        <location evidence="1 7">Cell outer membrane</location>
        <topology evidence="1 7">Multi-pass membrane protein</topology>
    </subcellularLocation>
</comment>
<dbReference type="AlphaFoldDB" id="A0A4Q1CZI1"/>
<feature type="domain" description="Secretin/TonB short N-terminal" evidence="9">
    <location>
        <begin position="99"/>
        <end position="150"/>
    </location>
</feature>
<evidence type="ECO:0000256" key="3">
    <source>
        <dbReference type="ARBA" id="ARBA00022452"/>
    </source>
</evidence>
<organism evidence="10 11">
    <name type="scientific">Filimonas effusa</name>
    <dbReference type="NCBI Taxonomy" id="2508721"/>
    <lineage>
        <taxon>Bacteria</taxon>
        <taxon>Pseudomonadati</taxon>
        <taxon>Bacteroidota</taxon>
        <taxon>Chitinophagia</taxon>
        <taxon>Chitinophagales</taxon>
        <taxon>Chitinophagaceae</taxon>
        <taxon>Filimonas</taxon>
    </lineage>
</organism>
<dbReference type="InterPro" id="IPR037066">
    <property type="entry name" value="Plug_dom_sf"/>
</dbReference>
<dbReference type="PROSITE" id="PS52016">
    <property type="entry name" value="TONB_DEPENDENT_REC_3"/>
    <property type="match status" value="1"/>
</dbReference>
<dbReference type="SUPFAM" id="SSF56935">
    <property type="entry name" value="Porins"/>
    <property type="match status" value="1"/>
</dbReference>
<dbReference type="Pfam" id="PF13715">
    <property type="entry name" value="CarbopepD_reg_2"/>
    <property type="match status" value="1"/>
</dbReference>
<dbReference type="EMBL" id="SDHZ01000005">
    <property type="protein sequence ID" value="RXK80818.1"/>
    <property type="molecule type" value="Genomic_DNA"/>
</dbReference>
<keyword evidence="8" id="KW-1133">Transmembrane helix</keyword>
<dbReference type="Gene3D" id="2.60.40.1120">
    <property type="entry name" value="Carboxypeptidase-like, regulatory domain"/>
    <property type="match status" value="1"/>
</dbReference>
<comment type="similarity">
    <text evidence="7">Belongs to the TonB-dependent receptor family.</text>
</comment>
<evidence type="ECO:0000313" key="10">
    <source>
        <dbReference type="EMBL" id="RXK80818.1"/>
    </source>
</evidence>
<evidence type="ECO:0000256" key="7">
    <source>
        <dbReference type="PROSITE-ProRule" id="PRU01360"/>
    </source>
</evidence>
<dbReference type="GO" id="GO:0009279">
    <property type="term" value="C:cell outer membrane"/>
    <property type="evidence" value="ECO:0007669"/>
    <property type="project" value="UniProtKB-SubCell"/>
</dbReference>
<sequence length="1149" mass="126216">MLAHPPFNRLNFRVIVSNTSLGGLASFNHNNKSMKSFLTESERPLVFKALLIMKMTTALILFFTMYASAEGFSQKKISLNLKRTEIATVLSTIEQQTDYRFLYNNNIRGITQKVNLNVADADIKTVLDELFSSSRLSYHFMENNLIVIREGELSLQAAAPMAVIRGKVMSDSGTPLADVSVMIKGSGKGTATNSEGEFSINANKGDVLLISYIGYETKEVTVGDQSSLSIVLTQTNQQLADVVVVGYGRQRKSDVTGSVTTVTAKDISYQASANPAQALQGKVAGLQVTTLGTPGSQPTIRVRGVGSASSNVDPLYVVDGVLTNDITFLGNNDIESISVLKDASASAIYGIRAGNGVIIITTKRGKNGQPRVSYAGYGGIQKPVKMVKLATGSEYIQLLNEKDAIDAARSGGTPPVPRNPANYPSSTNWYDEILRSNALIQSHEVNFSGGTEKTQYALGSGYFKQEGLAKTNDYQRINVRTNVDSKVTNFLKVGINANISGFTSNNLPDNMFMSAYTAPSALPVKNSDGTYSDMTQFGAFANPVAKLEYNRDQTRGIRMVGGVYAELYLAKGLTFKSAYGIDGTYSQNRIYVPRYVISSVQRDTTQKLTKKVEDPFSYYWDNTLTYDFAIANDHRFTVLLGTNIQQERGHSLTASRLGVPDLGSKSWYLNLGDPTTQTSDESVTLYRAASVFGRLNYSFKNRYLLTATLRRDAASIFPLNNRVDYFPSVGLGWVVSQEEFMADQNIFNFLKVRGSWGRMGNSKIPATVVTAVSTGGAYSQPGQVGAGVDQVGPTNLLWETADEIDIAIEGAALKSRLTFEIDYYNKKTNNSIFNVTVLSPVGASNTRYLDNNAGIRNQGVELNLGWKDKAGEFNYSINGNFSYNKNRVESLRPGTIGIYSGAVNFITTTYTTVGHPIGEFYGRQVIGIFQNQSEINGYKTATGTTIQPDAQPGDFKFADVNGDGKITDADRTFLGSAIPTYNFGFSLYGAYKGFDLTIDLYGQGGNKVYNARRFRQLGNENYDQIFYEKRWHGEGTSYDYPSADLATNANKLSNSWYVESGNFVKVRNLQIGYTFSEKVTSRMKLAGLRIYANATNPFNFFKYTGFNPEVTIIDNKKAANERFDATSQGIDYNVYPMFATFNFGVNVNL</sequence>
<dbReference type="NCBIfam" id="TIGR04057">
    <property type="entry name" value="SusC_RagA_signa"/>
    <property type="match status" value="1"/>
</dbReference>
<evidence type="ECO:0000313" key="11">
    <source>
        <dbReference type="Proteomes" id="UP000290545"/>
    </source>
</evidence>
<proteinExistence type="inferred from homology"/>
<dbReference type="InterPro" id="IPR039426">
    <property type="entry name" value="TonB-dep_rcpt-like"/>
</dbReference>
<evidence type="ECO:0000256" key="1">
    <source>
        <dbReference type="ARBA" id="ARBA00004571"/>
    </source>
</evidence>
<evidence type="ECO:0000256" key="8">
    <source>
        <dbReference type="SAM" id="Phobius"/>
    </source>
</evidence>
<evidence type="ECO:0000256" key="6">
    <source>
        <dbReference type="ARBA" id="ARBA00023237"/>
    </source>
</evidence>
<evidence type="ECO:0000256" key="2">
    <source>
        <dbReference type="ARBA" id="ARBA00022448"/>
    </source>
</evidence>
<reference evidence="10 11" key="1">
    <citation type="submission" date="2019-01" db="EMBL/GenBank/DDBJ databases">
        <title>Filimonas sp. strain TTM-71.</title>
        <authorList>
            <person name="Chen W.-M."/>
        </authorList>
    </citation>
    <scope>NUCLEOTIDE SEQUENCE [LARGE SCALE GENOMIC DNA]</scope>
    <source>
        <strain evidence="10 11">TTM-71</strain>
    </source>
</reference>
<keyword evidence="11" id="KW-1185">Reference proteome</keyword>
<dbReference type="Proteomes" id="UP000290545">
    <property type="component" value="Unassembled WGS sequence"/>
</dbReference>
<dbReference type="InterPro" id="IPR023996">
    <property type="entry name" value="TonB-dep_OMP_SusC/RagA"/>
</dbReference>
<dbReference type="SUPFAM" id="SSF49464">
    <property type="entry name" value="Carboxypeptidase regulatory domain-like"/>
    <property type="match status" value="1"/>
</dbReference>
<dbReference type="NCBIfam" id="TIGR04056">
    <property type="entry name" value="OMP_RagA_SusC"/>
    <property type="match status" value="1"/>
</dbReference>
<comment type="caution">
    <text evidence="10">The sequence shown here is derived from an EMBL/GenBank/DDBJ whole genome shotgun (WGS) entry which is preliminary data.</text>
</comment>
<evidence type="ECO:0000256" key="4">
    <source>
        <dbReference type="ARBA" id="ARBA00022692"/>
    </source>
</evidence>
<protein>
    <submittedName>
        <fullName evidence="10">SusC/RagA family TonB-linked outer membrane protein</fullName>
    </submittedName>
</protein>
<dbReference type="InterPro" id="IPR023997">
    <property type="entry name" value="TonB-dep_OMP_SusC/RagA_CS"/>
</dbReference>
<keyword evidence="2 7" id="KW-0813">Transport</keyword>
<evidence type="ECO:0000259" key="9">
    <source>
        <dbReference type="SMART" id="SM00965"/>
    </source>
</evidence>
<dbReference type="InterPro" id="IPR008969">
    <property type="entry name" value="CarboxyPept-like_regulatory"/>
</dbReference>
<keyword evidence="4 7" id="KW-0812">Transmembrane</keyword>
<keyword evidence="3 7" id="KW-1134">Transmembrane beta strand</keyword>
<dbReference type="SMART" id="SM00965">
    <property type="entry name" value="STN"/>
    <property type="match status" value="1"/>
</dbReference>
<dbReference type="Pfam" id="PF07715">
    <property type="entry name" value="Plug"/>
    <property type="match status" value="1"/>
</dbReference>
<name>A0A4Q1CZI1_9BACT</name>
<accession>A0A4Q1CZI1</accession>
<dbReference type="InterPro" id="IPR012910">
    <property type="entry name" value="Plug_dom"/>
</dbReference>
<evidence type="ECO:0000256" key="5">
    <source>
        <dbReference type="ARBA" id="ARBA00023136"/>
    </source>
</evidence>